<sequence>MNGSIIRRQLRSNLLSGRMAIIIALSAGIIAVQWWTTNRASFVLYEHEPTFLADVMLFSQFGSGSGLYLFLLPFLAALLGGSLVAEERYWKRVPFIIGRCSRPILLRSSLCSGFILGGLGGLLPLALNMIIMGISNPHMSFIEGSEWDHTGMYLNRYVLVSSQSWAYPLYMRNQWLCIGVISLLIFVMGGLFATVSIASSLFIRRRHVELLVPFTLSLLWWMFTTNGKGWHDQWSHIVFLNFSPATVDELRAQNYVGMVISIILLVLVSSTLVIVKERQDAS</sequence>
<feature type="transmembrane region" description="Helical" evidence="1">
    <location>
        <begin position="255"/>
        <end position="275"/>
    </location>
</feature>
<protein>
    <submittedName>
        <fullName evidence="2">ABC transporter permease</fullName>
    </submittedName>
</protein>
<gene>
    <name evidence="2" type="ORF">CQR50_0279</name>
</gene>
<evidence type="ECO:0000313" key="3">
    <source>
        <dbReference type="Proteomes" id="UP000233762"/>
    </source>
</evidence>
<organism evidence="2 3">
    <name type="scientific">Bifidobacterium pseudolongum subsp. globosum</name>
    <dbReference type="NCBI Taxonomy" id="1690"/>
    <lineage>
        <taxon>Bacteria</taxon>
        <taxon>Bacillati</taxon>
        <taxon>Actinomycetota</taxon>
        <taxon>Actinomycetes</taxon>
        <taxon>Bifidobacteriales</taxon>
        <taxon>Bifidobacteriaceae</taxon>
        <taxon>Bifidobacterium</taxon>
    </lineage>
</organism>
<keyword evidence="1" id="KW-1133">Transmembrane helix</keyword>
<feature type="transmembrane region" description="Helical" evidence="1">
    <location>
        <begin position="207"/>
        <end position="223"/>
    </location>
</feature>
<proteinExistence type="predicted"/>
<dbReference type="Proteomes" id="UP000233762">
    <property type="component" value="Unassembled WGS sequence"/>
</dbReference>
<name>A0A2N3R6P9_9BIFI</name>
<evidence type="ECO:0000256" key="1">
    <source>
        <dbReference type="SAM" id="Phobius"/>
    </source>
</evidence>
<feature type="transmembrane region" description="Helical" evidence="1">
    <location>
        <begin position="66"/>
        <end position="85"/>
    </location>
</feature>
<dbReference type="RefSeq" id="WP_101398242.1">
    <property type="nucleotide sequence ID" value="NZ_PCHH01000001.1"/>
</dbReference>
<evidence type="ECO:0000313" key="2">
    <source>
        <dbReference type="EMBL" id="PKV05025.1"/>
    </source>
</evidence>
<feature type="transmembrane region" description="Helical" evidence="1">
    <location>
        <begin position="12"/>
        <end position="35"/>
    </location>
</feature>
<dbReference type="EMBL" id="PCHH01000001">
    <property type="protein sequence ID" value="PKV05025.1"/>
    <property type="molecule type" value="Genomic_DNA"/>
</dbReference>
<accession>A0A2N3R6P9</accession>
<feature type="transmembrane region" description="Helical" evidence="1">
    <location>
        <begin position="105"/>
        <end position="131"/>
    </location>
</feature>
<comment type="caution">
    <text evidence="2">The sequence shown here is derived from an EMBL/GenBank/DDBJ whole genome shotgun (WGS) entry which is preliminary data.</text>
</comment>
<keyword evidence="1" id="KW-0472">Membrane</keyword>
<keyword evidence="1" id="KW-0812">Transmembrane</keyword>
<dbReference type="AlphaFoldDB" id="A0A2N3R6P9"/>
<reference evidence="2 3" key="1">
    <citation type="submission" date="2017-10" db="EMBL/GenBank/DDBJ databases">
        <title>Bifidobacterium genomics.</title>
        <authorList>
            <person name="Lugli G.A."/>
            <person name="Milani C."/>
            <person name="Mancabelli L."/>
        </authorList>
    </citation>
    <scope>NUCLEOTIDE SEQUENCE [LARGE SCALE GENOMIC DNA]</scope>
    <source>
        <strain evidence="2 3">1520B</strain>
    </source>
</reference>
<feature type="transmembrane region" description="Helical" evidence="1">
    <location>
        <begin position="173"/>
        <end position="195"/>
    </location>
</feature>